<proteinExistence type="predicted"/>
<sequence length="83" mass="9094">MCVLHIQELEIEVNCFWRELPPEGEEAEGKGKSEWTNRCSSSVPSPPENLLSLAHLAYCLPLLWAAPNDPGALAALRGKPGVR</sequence>
<dbReference type="WBParaSite" id="SSLN_0002067401-mRNA-1">
    <property type="protein sequence ID" value="SSLN_0002067401-mRNA-1"/>
    <property type="gene ID" value="SSLN_0002067401"/>
</dbReference>
<dbReference type="Proteomes" id="UP000275846">
    <property type="component" value="Unassembled WGS sequence"/>
</dbReference>
<dbReference type="OrthoDB" id="6284623at2759"/>
<accession>A0A183TTY5</accession>
<name>A0A183TTY5_SCHSO</name>
<dbReference type="EMBL" id="UYSU01050593">
    <property type="protein sequence ID" value="VDM06319.1"/>
    <property type="molecule type" value="Genomic_DNA"/>
</dbReference>
<keyword evidence="2" id="KW-1185">Reference proteome</keyword>
<evidence type="ECO:0000313" key="1">
    <source>
        <dbReference type="EMBL" id="VDM06319.1"/>
    </source>
</evidence>
<evidence type="ECO:0000313" key="3">
    <source>
        <dbReference type="WBParaSite" id="SSLN_0002067401-mRNA-1"/>
    </source>
</evidence>
<dbReference type="AlphaFoldDB" id="A0A183TTY5"/>
<protein>
    <submittedName>
        <fullName evidence="3">Small integral membrane protein 28</fullName>
    </submittedName>
</protein>
<reference evidence="3" key="1">
    <citation type="submission" date="2016-06" db="UniProtKB">
        <authorList>
            <consortium name="WormBaseParasite"/>
        </authorList>
    </citation>
    <scope>IDENTIFICATION</scope>
</reference>
<reference evidence="1 2" key="2">
    <citation type="submission" date="2018-11" db="EMBL/GenBank/DDBJ databases">
        <authorList>
            <consortium name="Pathogen Informatics"/>
        </authorList>
    </citation>
    <scope>NUCLEOTIDE SEQUENCE [LARGE SCALE GENOMIC DNA]</scope>
    <source>
        <strain evidence="1 2">NST_G2</strain>
    </source>
</reference>
<gene>
    <name evidence="1" type="ORF">SSLN_LOCUS19933</name>
</gene>
<evidence type="ECO:0000313" key="2">
    <source>
        <dbReference type="Proteomes" id="UP000275846"/>
    </source>
</evidence>
<organism evidence="3">
    <name type="scientific">Schistocephalus solidus</name>
    <name type="common">Tapeworm</name>
    <dbReference type="NCBI Taxonomy" id="70667"/>
    <lineage>
        <taxon>Eukaryota</taxon>
        <taxon>Metazoa</taxon>
        <taxon>Spiralia</taxon>
        <taxon>Lophotrochozoa</taxon>
        <taxon>Platyhelminthes</taxon>
        <taxon>Cestoda</taxon>
        <taxon>Eucestoda</taxon>
        <taxon>Diphyllobothriidea</taxon>
        <taxon>Diphyllobothriidae</taxon>
        <taxon>Schistocephalus</taxon>
    </lineage>
</organism>